<dbReference type="Proteomes" id="UP000815325">
    <property type="component" value="Unassembled WGS sequence"/>
</dbReference>
<name>A0ABQ7G183_DUNSA</name>
<evidence type="ECO:0000313" key="2">
    <source>
        <dbReference type="EMBL" id="KAF5828365.1"/>
    </source>
</evidence>
<dbReference type="EMBL" id="MU070315">
    <property type="protein sequence ID" value="KAF5828365.1"/>
    <property type="molecule type" value="Genomic_DNA"/>
</dbReference>
<keyword evidence="3" id="KW-1185">Reference proteome</keyword>
<feature type="signal peptide" evidence="1">
    <location>
        <begin position="1"/>
        <end position="21"/>
    </location>
</feature>
<accession>A0ABQ7G183</accession>
<evidence type="ECO:0000313" key="3">
    <source>
        <dbReference type="Proteomes" id="UP000815325"/>
    </source>
</evidence>
<sequence>MMSSTSWGWSMSLARRRIAFACLQASEGCYVLSVEYGAPESCCICCQVFNEFCIFEELHTKMFLIPHIIFIVVELHAN</sequence>
<feature type="chain" id="PRO_5046221554" description="Secreted protein" evidence="1">
    <location>
        <begin position="22"/>
        <end position="78"/>
    </location>
</feature>
<organism evidence="2 3">
    <name type="scientific">Dunaliella salina</name>
    <name type="common">Green alga</name>
    <name type="synonym">Protococcus salinus</name>
    <dbReference type="NCBI Taxonomy" id="3046"/>
    <lineage>
        <taxon>Eukaryota</taxon>
        <taxon>Viridiplantae</taxon>
        <taxon>Chlorophyta</taxon>
        <taxon>core chlorophytes</taxon>
        <taxon>Chlorophyceae</taxon>
        <taxon>CS clade</taxon>
        <taxon>Chlamydomonadales</taxon>
        <taxon>Dunaliellaceae</taxon>
        <taxon>Dunaliella</taxon>
    </lineage>
</organism>
<evidence type="ECO:0008006" key="4">
    <source>
        <dbReference type="Google" id="ProtNLM"/>
    </source>
</evidence>
<protein>
    <recommendedName>
        <fullName evidence="4">Secreted protein</fullName>
    </recommendedName>
</protein>
<gene>
    <name evidence="2" type="ORF">DUNSADRAFT_17735</name>
</gene>
<reference evidence="2" key="1">
    <citation type="submission" date="2017-08" db="EMBL/GenBank/DDBJ databases">
        <authorList>
            <person name="Polle J.E."/>
            <person name="Barry K."/>
            <person name="Cushman J."/>
            <person name="Schmutz J."/>
            <person name="Tran D."/>
            <person name="Hathwaick L.T."/>
            <person name="Yim W.C."/>
            <person name="Jenkins J."/>
            <person name="Mckie-Krisberg Z.M."/>
            <person name="Prochnik S."/>
            <person name="Lindquist E."/>
            <person name="Dockter R.B."/>
            <person name="Adam C."/>
            <person name="Molina H."/>
            <person name="Bunkerborg J."/>
            <person name="Jin E."/>
            <person name="Buchheim M."/>
            <person name="Magnuson J."/>
        </authorList>
    </citation>
    <scope>NUCLEOTIDE SEQUENCE</scope>
    <source>
        <strain evidence="2">CCAP 19/18</strain>
    </source>
</reference>
<keyword evidence="1" id="KW-0732">Signal</keyword>
<comment type="caution">
    <text evidence="2">The sequence shown here is derived from an EMBL/GenBank/DDBJ whole genome shotgun (WGS) entry which is preliminary data.</text>
</comment>
<proteinExistence type="predicted"/>
<evidence type="ECO:0000256" key="1">
    <source>
        <dbReference type="SAM" id="SignalP"/>
    </source>
</evidence>